<dbReference type="EMBL" id="JANPWB010000011">
    <property type="protein sequence ID" value="KAJ1124647.1"/>
    <property type="molecule type" value="Genomic_DNA"/>
</dbReference>
<protein>
    <submittedName>
        <fullName evidence="1">Uncharacterized protein</fullName>
    </submittedName>
</protein>
<organism evidence="1 2">
    <name type="scientific">Pleurodeles waltl</name>
    <name type="common">Iberian ribbed newt</name>
    <dbReference type="NCBI Taxonomy" id="8319"/>
    <lineage>
        <taxon>Eukaryota</taxon>
        <taxon>Metazoa</taxon>
        <taxon>Chordata</taxon>
        <taxon>Craniata</taxon>
        <taxon>Vertebrata</taxon>
        <taxon>Euteleostomi</taxon>
        <taxon>Amphibia</taxon>
        <taxon>Batrachia</taxon>
        <taxon>Caudata</taxon>
        <taxon>Salamandroidea</taxon>
        <taxon>Salamandridae</taxon>
        <taxon>Pleurodelinae</taxon>
        <taxon>Pleurodeles</taxon>
    </lineage>
</organism>
<dbReference type="AlphaFoldDB" id="A0AAV7P8N8"/>
<proteinExistence type="predicted"/>
<evidence type="ECO:0000313" key="2">
    <source>
        <dbReference type="Proteomes" id="UP001066276"/>
    </source>
</evidence>
<dbReference type="Proteomes" id="UP001066276">
    <property type="component" value="Chromosome 7"/>
</dbReference>
<name>A0AAV7P8N8_PLEWA</name>
<keyword evidence="2" id="KW-1185">Reference proteome</keyword>
<gene>
    <name evidence="1" type="ORF">NDU88_003096</name>
</gene>
<sequence>MAWGRRLVSHVSRALRDDLPSTPLQVQTCWEVVVPEPLSDKDCEKIHTGHPGHAAWLRDVNEWAVAEELRMKRMRTDKIVDDLRAWEGMLHAMNHQLEDLPPSS</sequence>
<evidence type="ECO:0000313" key="1">
    <source>
        <dbReference type="EMBL" id="KAJ1124647.1"/>
    </source>
</evidence>
<accession>A0AAV7P8N8</accession>
<reference evidence="1" key="1">
    <citation type="journal article" date="2022" name="bioRxiv">
        <title>Sequencing and chromosome-scale assembly of the giantPleurodeles waltlgenome.</title>
        <authorList>
            <person name="Brown T."/>
            <person name="Elewa A."/>
            <person name="Iarovenko S."/>
            <person name="Subramanian E."/>
            <person name="Araus A.J."/>
            <person name="Petzold A."/>
            <person name="Susuki M."/>
            <person name="Suzuki K.-i.T."/>
            <person name="Hayashi T."/>
            <person name="Toyoda A."/>
            <person name="Oliveira C."/>
            <person name="Osipova E."/>
            <person name="Leigh N.D."/>
            <person name="Simon A."/>
            <person name="Yun M.H."/>
        </authorList>
    </citation>
    <scope>NUCLEOTIDE SEQUENCE</scope>
    <source>
        <strain evidence="1">20211129_DDA</strain>
        <tissue evidence="1">Liver</tissue>
    </source>
</reference>
<comment type="caution">
    <text evidence="1">The sequence shown here is derived from an EMBL/GenBank/DDBJ whole genome shotgun (WGS) entry which is preliminary data.</text>
</comment>